<dbReference type="NCBIfam" id="TIGR01552">
    <property type="entry name" value="phd_fam"/>
    <property type="match status" value="1"/>
</dbReference>
<dbReference type="EMBL" id="CAADIJ010000020">
    <property type="protein sequence ID" value="VFR77244.1"/>
    <property type="molecule type" value="Genomic_DNA"/>
</dbReference>
<evidence type="ECO:0000313" key="5">
    <source>
        <dbReference type="EMBL" id="VFR59746.1"/>
    </source>
</evidence>
<dbReference type="Pfam" id="PF02604">
    <property type="entry name" value="PhdYeFM_antitox"/>
    <property type="match status" value="1"/>
</dbReference>
<dbReference type="Gene3D" id="3.40.1620.10">
    <property type="entry name" value="YefM-like domain"/>
    <property type="match status" value="1"/>
</dbReference>
<dbReference type="EMBL" id="CAADIA010000003">
    <property type="protein sequence ID" value="VFR23061.1"/>
    <property type="molecule type" value="Genomic_DNA"/>
</dbReference>
<evidence type="ECO:0000313" key="6">
    <source>
        <dbReference type="EMBL" id="VFR77244.1"/>
    </source>
</evidence>
<evidence type="ECO:0008006" key="8">
    <source>
        <dbReference type="Google" id="ProtNLM"/>
    </source>
</evidence>
<accession>A0A484P9T5</accession>
<dbReference type="InterPro" id="IPR036165">
    <property type="entry name" value="YefM-like_sf"/>
</dbReference>
<gene>
    <name evidence="3" type="ORF">ANDA3_2125</name>
    <name evidence="4" type="ORF">ANK1_1876</name>
    <name evidence="5" type="ORF">ANK2_1877</name>
    <name evidence="7" type="ORF">DAR2_1993</name>
    <name evidence="6" type="ORF">DAR3_1991</name>
</gene>
<comment type="similarity">
    <text evidence="1">Belongs to the phD/YefM antitoxin family.</text>
</comment>
<dbReference type="EMBL" id="CAADIC010000002">
    <property type="protein sequence ID" value="VFR22583.1"/>
    <property type="molecule type" value="Genomic_DNA"/>
</dbReference>
<proteinExistence type="inferred from homology"/>
<evidence type="ECO:0000313" key="3">
    <source>
        <dbReference type="EMBL" id="VFR22583.1"/>
    </source>
</evidence>
<feature type="region of interest" description="Disordered" evidence="2">
    <location>
        <begin position="76"/>
        <end position="102"/>
    </location>
</feature>
<protein>
    <recommendedName>
        <fullName evidence="8">Prevent host death protein, Phd antitoxin</fullName>
    </recommendedName>
</protein>
<evidence type="ECO:0000256" key="2">
    <source>
        <dbReference type="SAM" id="MobiDB-lite"/>
    </source>
</evidence>
<dbReference type="EMBL" id="CAADIF010000004">
    <property type="protein sequence ID" value="VFR59746.1"/>
    <property type="molecule type" value="Genomic_DNA"/>
</dbReference>
<name>A0A484P9T5_9ZZZZ</name>
<dbReference type="AlphaFoldDB" id="A0A484P9T5"/>
<evidence type="ECO:0000313" key="7">
    <source>
        <dbReference type="EMBL" id="VFR85488.1"/>
    </source>
</evidence>
<evidence type="ECO:0000256" key="1">
    <source>
        <dbReference type="ARBA" id="ARBA00009981"/>
    </source>
</evidence>
<dbReference type="InterPro" id="IPR006442">
    <property type="entry name" value="Antitoxin_Phd/YefM"/>
</dbReference>
<dbReference type="SUPFAM" id="SSF143120">
    <property type="entry name" value="YefM-like"/>
    <property type="match status" value="1"/>
</dbReference>
<reference evidence="3" key="1">
    <citation type="submission" date="2019-03" db="EMBL/GenBank/DDBJ databases">
        <authorList>
            <person name="Danneels B."/>
        </authorList>
    </citation>
    <scope>NUCLEOTIDE SEQUENCE</scope>
</reference>
<evidence type="ECO:0000313" key="4">
    <source>
        <dbReference type="EMBL" id="VFR23061.1"/>
    </source>
</evidence>
<sequence length="102" mass="11877">MQITPEDIVPLNKVRANLTALAEHVRQGHEKIITRNGESYVALVDARQLERYHQLEREFQQLSLVQALTEGVQRVRRDAPGIEPEDARQRLQRKLESARLER</sequence>
<organism evidence="3">
    <name type="scientific">plant metagenome</name>
    <dbReference type="NCBI Taxonomy" id="1297885"/>
    <lineage>
        <taxon>unclassified sequences</taxon>
        <taxon>metagenomes</taxon>
        <taxon>organismal metagenomes</taxon>
    </lineage>
</organism>
<dbReference type="EMBL" id="CAADIL010000034">
    <property type="protein sequence ID" value="VFR85488.1"/>
    <property type="molecule type" value="Genomic_DNA"/>
</dbReference>